<protein>
    <recommendedName>
        <fullName evidence="4">Ig-like domain-containing protein</fullName>
    </recommendedName>
</protein>
<dbReference type="GO" id="GO:0006955">
    <property type="term" value="P:immune response"/>
    <property type="evidence" value="ECO:0007669"/>
    <property type="project" value="TreeGrafter"/>
</dbReference>
<dbReference type="Ensembl" id="ENSMMDT00005033142.1">
    <property type="protein sequence ID" value="ENSMMDP00005032416.1"/>
    <property type="gene ID" value="ENSMMDG00005015259.1"/>
</dbReference>
<reference evidence="5" key="1">
    <citation type="submission" date="2019-06" db="EMBL/GenBank/DDBJ databases">
        <authorList>
            <consortium name="Wellcome Sanger Institute Data Sharing"/>
        </authorList>
    </citation>
    <scope>NUCLEOTIDE SEQUENCE [LARGE SCALE GENOMIC DNA]</scope>
</reference>
<dbReference type="GO" id="GO:0009897">
    <property type="term" value="C:external side of plasma membrane"/>
    <property type="evidence" value="ECO:0007669"/>
    <property type="project" value="TreeGrafter"/>
</dbReference>
<organism evidence="5 6">
    <name type="scientific">Myripristis murdjan</name>
    <name type="common">pinecone soldierfish</name>
    <dbReference type="NCBI Taxonomy" id="586833"/>
    <lineage>
        <taxon>Eukaryota</taxon>
        <taxon>Metazoa</taxon>
        <taxon>Chordata</taxon>
        <taxon>Craniata</taxon>
        <taxon>Vertebrata</taxon>
        <taxon>Euteleostomi</taxon>
        <taxon>Actinopterygii</taxon>
        <taxon>Neopterygii</taxon>
        <taxon>Teleostei</taxon>
        <taxon>Neoteleostei</taxon>
        <taxon>Acanthomorphata</taxon>
        <taxon>Holocentriformes</taxon>
        <taxon>Holocentridae</taxon>
        <taxon>Myripristis</taxon>
    </lineage>
</organism>
<proteinExistence type="predicted"/>
<sequence>MVQQQKYLYIYRISSFPLSLCSIIVTVIPKFTPIFSGDSINLKCSNSAAGSPVTWYFNNAVVSEQKKQTWSIAVATPENSGSYRCESDGKTTDYVPPASLSIYTGQPVMPRGDAFSLALQNEDGLDGWNCWFYEGGPVRKIVFINDPPLNEDQIFQAPTLNHSEATYWCSDKTGQRRSSPVTIRTSEKQVLLEMAPVPVMAGDSVTVRCLAWGTSQIEHVVFYKDGQMIQEGKSNVYEIHSVKDSNAGQYMCKARYTHKSTTRGPPRQETSDPQQLFVRGMYAQAVLSAANGMSCSCSVCGSNVSYHWYFKGNDDRWAVKGEGQHYDGPSAAGSYACRAVWPNKRTLLSNVHSCEFLPFLLPQLILISVTSQNVLRKGFERDFKGETRA</sequence>
<dbReference type="GeneTree" id="ENSGT00440000036191"/>
<dbReference type="PANTHER" id="PTHR11481:SF64">
    <property type="entry name" value="FC RECEPTOR-LIKE PROTEIN 4"/>
    <property type="match status" value="1"/>
</dbReference>
<dbReference type="InterPro" id="IPR007110">
    <property type="entry name" value="Ig-like_dom"/>
</dbReference>
<dbReference type="Proteomes" id="UP000472263">
    <property type="component" value="Chromosome 19"/>
</dbReference>
<dbReference type="Pfam" id="PF13895">
    <property type="entry name" value="Ig_2"/>
    <property type="match status" value="2"/>
</dbReference>
<dbReference type="SMART" id="SM00409">
    <property type="entry name" value="IG"/>
    <property type="match status" value="2"/>
</dbReference>
<keyword evidence="1" id="KW-0732">Signal</keyword>
<name>A0A667ZHT2_9TELE</name>
<evidence type="ECO:0000313" key="6">
    <source>
        <dbReference type="Proteomes" id="UP000472263"/>
    </source>
</evidence>
<accession>A0A667ZHT2</accession>
<dbReference type="AlphaFoldDB" id="A0A667ZHT2"/>
<evidence type="ECO:0000259" key="4">
    <source>
        <dbReference type="PROSITE" id="PS50835"/>
    </source>
</evidence>
<evidence type="ECO:0000313" key="5">
    <source>
        <dbReference type="Ensembl" id="ENSMMDP00005032416.1"/>
    </source>
</evidence>
<evidence type="ECO:0000256" key="2">
    <source>
        <dbReference type="ARBA" id="ARBA00023157"/>
    </source>
</evidence>
<reference evidence="5" key="2">
    <citation type="submission" date="2025-08" db="UniProtKB">
        <authorList>
            <consortium name="Ensembl"/>
        </authorList>
    </citation>
    <scope>IDENTIFICATION</scope>
</reference>
<dbReference type="InterPro" id="IPR003599">
    <property type="entry name" value="Ig_sub"/>
</dbReference>
<dbReference type="InParanoid" id="A0A667ZHT2"/>
<keyword evidence="2" id="KW-1015">Disulfide bond</keyword>
<dbReference type="InterPro" id="IPR036179">
    <property type="entry name" value="Ig-like_dom_sf"/>
</dbReference>
<dbReference type="FunCoup" id="A0A667ZHT2">
    <property type="interactions" value="35"/>
</dbReference>
<dbReference type="GO" id="GO:0004888">
    <property type="term" value="F:transmembrane signaling receptor activity"/>
    <property type="evidence" value="ECO:0007669"/>
    <property type="project" value="TreeGrafter"/>
</dbReference>
<dbReference type="InterPro" id="IPR050488">
    <property type="entry name" value="Ig_Fc_receptor"/>
</dbReference>
<dbReference type="GO" id="GO:0007166">
    <property type="term" value="P:cell surface receptor signaling pathway"/>
    <property type="evidence" value="ECO:0007669"/>
    <property type="project" value="TreeGrafter"/>
</dbReference>
<evidence type="ECO:0000256" key="1">
    <source>
        <dbReference type="ARBA" id="ARBA00022729"/>
    </source>
</evidence>
<reference evidence="5" key="3">
    <citation type="submission" date="2025-09" db="UniProtKB">
        <authorList>
            <consortium name="Ensembl"/>
        </authorList>
    </citation>
    <scope>IDENTIFICATION</scope>
</reference>
<keyword evidence="3" id="KW-0472">Membrane</keyword>
<dbReference type="Gene3D" id="2.60.40.10">
    <property type="entry name" value="Immunoglobulins"/>
    <property type="match status" value="2"/>
</dbReference>
<feature type="domain" description="Ig-like" evidence="4">
    <location>
        <begin position="17"/>
        <end position="101"/>
    </location>
</feature>
<dbReference type="PROSITE" id="PS50835">
    <property type="entry name" value="IG_LIKE"/>
    <property type="match status" value="2"/>
</dbReference>
<keyword evidence="6" id="KW-1185">Reference proteome</keyword>
<feature type="transmembrane region" description="Helical" evidence="3">
    <location>
        <begin position="7"/>
        <end position="28"/>
    </location>
</feature>
<dbReference type="SMART" id="SM00408">
    <property type="entry name" value="IGc2"/>
    <property type="match status" value="2"/>
</dbReference>
<evidence type="ECO:0000256" key="3">
    <source>
        <dbReference type="SAM" id="Phobius"/>
    </source>
</evidence>
<keyword evidence="3" id="KW-0812">Transmembrane</keyword>
<dbReference type="InterPro" id="IPR003598">
    <property type="entry name" value="Ig_sub2"/>
</dbReference>
<keyword evidence="3" id="KW-1133">Transmembrane helix</keyword>
<dbReference type="InterPro" id="IPR013783">
    <property type="entry name" value="Ig-like_fold"/>
</dbReference>
<feature type="domain" description="Ig-like" evidence="4">
    <location>
        <begin position="180"/>
        <end position="262"/>
    </location>
</feature>
<dbReference type="PANTHER" id="PTHR11481">
    <property type="entry name" value="IMMUNOGLOBULIN FC RECEPTOR"/>
    <property type="match status" value="1"/>
</dbReference>
<dbReference type="SUPFAM" id="SSF48726">
    <property type="entry name" value="Immunoglobulin"/>
    <property type="match status" value="2"/>
</dbReference>